<reference evidence="2" key="1">
    <citation type="submission" date="2020-08" db="EMBL/GenBank/DDBJ databases">
        <title>Multicomponent nature underlies the extraordinary mechanical properties of spider dragline silk.</title>
        <authorList>
            <person name="Kono N."/>
            <person name="Nakamura H."/>
            <person name="Mori M."/>
            <person name="Yoshida Y."/>
            <person name="Ohtoshi R."/>
            <person name="Malay A.D."/>
            <person name="Moran D.A.P."/>
            <person name="Tomita M."/>
            <person name="Numata K."/>
            <person name="Arakawa K."/>
        </authorList>
    </citation>
    <scope>NUCLEOTIDE SEQUENCE</scope>
</reference>
<proteinExistence type="predicted"/>
<dbReference type="OrthoDB" id="6434386at2759"/>
<feature type="compositionally biased region" description="Polar residues" evidence="1">
    <location>
        <begin position="138"/>
        <end position="166"/>
    </location>
</feature>
<protein>
    <submittedName>
        <fullName evidence="2">Uncharacterized protein</fullName>
    </submittedName>
</protein>
<accession>A0A8X6MVB9</accession>
<comment type="caution">
    <text evidence="2">The sequence shown here is derived from an EMBL/GenBank/DDBJ whole genome shotgun (WGS) entry which is preliminary data.</text>
</comment>
<name>A0A8X6MVB9_NEPPI</name>
<gene>
    <name evidence="2" type="ORF">NPIL_66121</name>
</gene>
<evidence type="ECO:0000313" key="2">
    <source>
        <dbReference type="EMBL" id="GFS79739.1"/>
    </source>
</evidence>
<evidence type="ECO:0000256" key="1">
    <source>
        <dbReference type="SAM" id="MobiDB-lite"/>
    </source>
</evidence>
<dbReference type="EMBL" id="BMAW01002672">
    <property type="protein sequence ID" value="GFS79739.1"/>
    <property type="molecule type" value="Genomic_DNA"/>
</dbReference>
<keyword evidence="3" id="KW-1185">Reference proteome</keyword>
<sequence>MFQRSPPLPQKIAPVKKTRSTYKPKMILKIKRFSQERIKLEVEYKKARKLNEYYQVLRLQTYQEQSPDTQEIEENYFHYGDSHSYIDNNYLNHLPPDPYYSGNPLPPPRYCAKEVKASEKNRFKSQKKTAKQQRKDSQFQIPISNPFSGLTVTPNQNDDSPSTSQKPIEGKTPPIVMRTPKNYSEILKGISKVAPNTKSALAGKYIKLYPNGSDTHRIITSHLKEKEVDFYIIQPPSNQPF</sequence>
<dbReference type="Proteomes" id="UP000887013">
    <property type="component" value="Unassembled WGS sequence"/>
</dbReference>
<evidence type="ECO:0000313" key="3">
    <source>
        <dbReference type="Proteomes" id="UP000887013"/>
    </source>
</evidence>
<organism evidence="2 3">
    <name type="scientific">Nephila pilipes</name>
    <name type="common">Giant wood spider</name>
    <name type="synonym">Nephila maculata</name>
    <dbReference type="NCBI Taxonomy" id="299642"/>
    <lineage>
        <taxon>Eukaryota</taxon>
        <taxon>Metazoa</taxon>
        <taxon>Ecdysozoa</taxon>
        <taxon>Arthropoda</taxon>
        <taxon>Chelicerata</taxon>
        <taxon>Arachnida</taxon>
        <taxon>Araneae</taxon>
        <taxon>Araneomorphae</taxon>
        <taxon>Entelegynae</taxon>
        <taxon>Araneoidea</taxon>
        <taxon>Nephilidae</taxon>
        <taxon>Nephila</taxon>
    </lineage>
</organism>
<feature type="compositionally biased region" description="Basic residues" evidence="1">
    <location>
        <begin position="123"/>
        <end position="132"/>
    </location>
</feature>
<feature type="region of interest" description="Disordered" evidence="1">
    <location>
        <begin position="118"/>
        <end position="177"/>
    </location>
</feature>
<dbReference type="AlphaFoldDB" id="A0A8X6MVB9"/>